<keyword evidence="1" id="KW-0732">Signal</keyword>
<dbReference type="HOGENOM" id="CLU_1594317_0_0_1"/>
<protein>
    <submittedName>
        <fullName evidence="2">Uncharacterized protein</fullName>
    </submittedName>
</protein>
<evidence type="ECO:0000313" key="2">
    <source>
        <dbReference type="EMBL" id="KIW68157.1"/>
    </source>
</evidence>
<feature type="chain" id="PRO_5002256308" evidence="1">
    <location>
        <begin position="21"/>
        <end position="167"/>
    </location>
</feature>
<reference evidence="2 3" key="1">
    <citation type="submission" date="2015-01" db="EMBL/GenBank/DDBJ databases">
        <title>The Genome Sequence of Capronia semiimmersa CBS27337.</title>
        <authorList>
            <consortium name="The Broad Institute Genomics Platform"/>
            <person name="Cuomo C."/>
            <person name="de Hoog S."/>
            <person name="Gorbushina A."/>
            <person name="Stielow B."/>
            <person name="Teixiera M."/>
            <person name="Abouelleil A."/>
            <person name="Chapman S.B."/>
            <person name="Priest M."/>
            <person name="Young S.K."/>
            <person name="Wortman J."/>
            <person name="Nusbaum C."/>
            <person name="Birren B."/>
        </authorList>
    </citation>
    <scope>NUCLEOTIDE SEQUENCE [LARGE SCALE GENOMIC DNA]</scope>
    <source>
        <strain evidence="2 3">CBS 27337</strain>
    </source>
</reference>
<proteinExistence type="predicted"/>
<name>A0A0D2E1F1_9EURO</name>
<organism evidence="2 3">
    <name type="scientific">Phialophora macrospora</name>
    <dbReference type="NCBI Taxonomy" id="1851006"/>
    <lineage>
        <taxon>Eukaryota</taxon>
        <taxon>Fungi</taxon>
        <taxon>Dikarya</taxon>
        <taxon>Ascomycota</taxon>
        <taxon>Pezizomycotina</taxon>
        <taxon>Eurotiomycetes</taxon>
        <taxon>Chaetothyriomycetidae</taxon>
        <taxon>Chaetothyriales</taxon>
        <taxon>Herpotrichiellaceae</taxon>
        <taxon>Phialophora</taxon>
    </lineage>
</organism>
<sequence length="167" mass="17964">MKLVSTFIVTVSVIVGLTAALPQTSGGSGSGDEIPCPVYPCLDWGIVLEYCANTTDPAVVTGDSFTDTDPIECTCGFDVLGDESGGYAAVECYSCSDELTDADVALTIQWFYTCYTFEDSSATDALDCWNSGGTDCPAVPEKRKKMKRDGMTSSMLKRMHKPKSRLF</sequence>
<evidence type="ECO:0000313" key="3">
    <source>
        <dbReference type="Proteomes" id="UP000054266"/>
    </source>
</evidence>
<feature type="signal peptide" evidence="1">
    <location>
        <begin position="1"/>
        <end position="20"/>
    </location>
</feature>
<accession>A0A0D2E1F1</accession>
<dbReference type="AlphaFoldDB" id="A0A0D2E1F1"/>
<dbReference type="EMBL" id="KN846958">
    <property type="protein sequence ID" value="KIW68157.1"/>
    <property type="molecule type" value="Genomic_DNA"/>
</dbReference>
<gene>
    <name evidence="2" type="ORF">PV04_04123</name>
</gene>
<keyword evidence="3" id="KW-1185">Reference proteome</keyword>
<evidence type="ECO:0000256" key="1">
    <source>
        <dbReference type="SAM" id="SignalP"/>
    </source>
</evidence>
<dbReference type="Proteomes" id="UP000054266">
    <property type="component" value="Unassembled WGS sequence"/>
</dbReference>